<dbReference type="InterPro" id="IPR007546">
    <property type="entry name" value="DUF503"/>
</dbReference>
<dbReference type="STRING" id="592015.HMPREF1705_03521"/>
<dbReference type="PANTHER" id="PTHR36441:SF1">
    <property type="entry name" value="DUF503 DOMAIN-CONTAINING PROTEIN"/>
    <property type="match status" value="1"/>
</dbReference>
<dbReference type="EMBL" id="ACJX03000001">
    <property type="protein sequence ID" value="KRT36250.1"/>
    <property type="molecule type" value="Genomic_DNA"/>
</dbReference>
<dbReference type="OrthoDB" id="9809023at2"/>
<protein>
    <recommendedName>
        <fullName evidence="3">YlxP-like protein</fullName>
    </recommendedName>
</protein>
<sequence>MRDIPKLFIAVVIMTVKIPSAGSLKDRRQVVKSLIDLLKKRLNVSVVDLGPDNIWDLAYIAVVSASASAKEAESLLDAVERHVLLAEAKNGFEIINFDREVECYGQIEN</sequence>
<dbReference type="RefSeq" id="WP_009201058.1">
    <property type="nucleotide sequence ID" value="NZ_ACJX03000001.1"/>
</dbReference>
<dbReference type="Gene3D" id="3.30.70.1120">
    <property type="entry name" value="TT1725-like"/>
    <property type="match status" value="1"/>
</dbReference>
<dbReference type="Proteomes" id="UP000005273">
    <property type="component" value="Unassembled WGS sequence"/>
</dbReference>
<gene>
    <name evidence="1" type="ORF">HMPREF1705_03521</name>
</gene>
<evidence type="ECO:0000313" key="2">
    <source>
        <dbReference type="Proteomes" id="UP000005273"/>
    </source>
</evidence>
<dbReference type="eggNOG" id="COG1550">
    <property type="taxonomic scope" value="Bacteria"/>
</dbReference>
<dbReference type="Pfam" id="PF04456">
    <property type="entry name" value="DUF503"/>
    <property type="match status" value="1"/>
</dbReference>
<reference evidence="2" key="1">
    <citation type="submission" date="2012-09" db="EMBL/GenBank/DDBJ databases">
        <authorList>
            <person name="Weinstock G."/>
            <person name="Sodergren E."/>
            <person name="Clifton S."/>
            <person name="Fulton L."/>
            <person name="Fulton B."/>
            <person name="Courtney L."/>
            <person name="Fronick C."/>
            <person name="Harrison M."/>
            <person name="Strong C."/>
            <person name="Farmer C."/>
            <person name="Delehaunty K."/>
            <person name="Markovic C."/>
            <person name="Hall O."/>
            <person name="Minx P."/>
            <person name="Tomlinson C."/>
            <person name="Mitreva M."/>
            <person name="Nelson J."/>
            <person name="Hou S."/>
            <person name="Wollam A."/>
            <person name="Pepin K.H."/>
            <person name="Johnson M."/>
            <person name="Bhonagiri V."/>
            <person name="Nash W.E."/>
            <person name="Suruliraj S."/>
            <person name="Warren W."/>
            <person name="Chinwalla A."/>
            <person name="Mardis E.R."/>
            <person name="Wilson R.K."/>
        </authorList>
    </citation>
    <scope>NUCLEOTIDE SEQUENCE [LARGE SCALE GENOMIC DNA]</scope>
    <source>
        <strain evidence="2">OS1</strain>
    </source>
</reference>
<name>A0A0T5XD32_9BACT</name>
<dbReference type="AlphaFoldDB" id="A0A0T5XD32"/>
<evidence type="ECO:0008006" key="3">
    <source>
        <dbReference type="Google" id="ProtNLM"/>
    </source>
</evidence>
<keyword evidence="2" id="KW-1185">Reference proteome</keyword>
<accession>A0A0T5XD32</accession>
<comment type="caution">
    <text evidence="1">The sequence shown here is derived from an EMBL/GenBank/DDBJ whole genome shotgun (WGS) entry which is preliminary data.</text>
</comment>
<dbReference type="PANTHER" id="PTHR36441">
    <property type="entry name" value="HYPOTHETICAL CYTOSOLIC PROTEIN"/>
    <property type="match status" value="1"/>
</dbReference>
<proteinExistence type="predicted"/>
<evidence type="ECO:0000313" key="1">
    <source>
        <dbReference type="EMBL" id="KRT36250.1"/>
    </source>
</evidence>
<organism evidence="1 2">
    <name type="scientific">Acetomicrobium hydrogeniformans ATCC BAA-1850</name>
    <dbReference type="NCBI Taxonomy" id="592015"/>
    <lineage>
        <taxon>Bacteria</taxon>
        <taxon>Thermotogati</taxon>
        <taxon>Synergistota</taxon>
        <taxon>Synergistia</taxon>
        <taxon>Synergistales</taxon>
        <taxon>Acetomicrobiaceae</taxon>
        <taxon>Acetomicrobium</taxon>
    </lineage>
</organism>
<dbReference type="SUPFAM" id="SSF103007">
    <property type="entry name" value="Hypothetical protein TT1725"/>
    <property type="match status" value="1"/>
</dbReference>
<dbReference type="InterPro" id="IPR036746">
    <property type="entry name" value="TT1725-like_sf"/>
</dbReference>